<dbReference type="PRINTS" id="PR00259">
    <property type="entry name" value="TMFOUR"/>
</dbReference>
<keyword evidence="7" id="KW-1185">Reference proteome</keyword>
<accession>A0A7R9KX18</accession>
<dbReference type="Proteomes" id="UP000759131">
    <property type="component" value="Unassembled WGS sequence"/>
</dbReference>
<comment type="subcellular location">
    <subcellularLocation>
        <location evidence="1">Membrane</location>
        <topology evidence="1">Multi-pass membrane protein</topology>
    </subcellularLocation>
</comment>
<feature type="transmembrane region" description="Helical" evidence="5">
    <location>
        <begin position="47"/>
        <end position="72"/>
    </location>
</feature>
<feature type="transmembrane region" description="Helical" evidence="5">
    <location>
        <begin position="7"/>
        <end position="32"/>
    </location>
</feature>
<sequence length="91" mass="10477">MLSRIKYVVIIYNLLYWLLGVVILGLSAYLWWCSQDYLNLNEMCRYYVIPLIAMLILGGVMTIMGFIGCCGARRESSCLIRTYFLLCAITC</sequence>
<keyword evidence="2 5" id="KW-0812">Transmembrane</keyword>
<keyword evidence="3 5" id="KW-1133">Transmembrane helix</keyword>
<keyword evidence="4 5" id="KW-0472">Membrane</keyword>
<feature type="non-terminal residue" evidence="6">
    <location>
        <position position="91"/>
    </location>
</feature>
<dbReference type="OrthoDB" id="10016273at2759"/>
<dbReference type="Pfam" id="PF00335">
    <property type="entry name" value="Tetraspanin"/>
    <property type="match status" value="1"/>
</dbReference>
<evidence type="ECO:0000313" key="6">
    <source>
        <dbReference type="EMBL" id="CAD7629892.1"/>
    </source>
</evidence>
<evidence type="ECO:0000256" key="4">
    <source>
        <dbReference type="ARBA" id="ARBA00023136"/>
    </source>
</evidence>
<organism evidence="6">
    <name type="scientific">Medioppia subpectinata</name>
    <dbReference type="NCBI Taxonomy" id="1979941"/>
    <lineage>
        <taxon>Eukaryota</taxon>
        <taxon>Metazoa</taxon>
        <taxon>Ecdysozoa</taxon>
        <taxon>Arthropoda</taxon>
        <taxon>Chelicerata</taxon>
        <taxon>Arachnida</taxon>
        <taxon>Acari</taxon>
        <taxon>Acariformes</taxon>
        <taxon>Sarcoptiformes</taxon>
        <taxon>Oribatida</taxon>
        <taxon>Brachypylina</taxon>
        <taxon>Oppioidea</taxon>
        <taxon>Oppiidae</taxon>
        <taxon>Medioppia</taxon>
    </lineage>
</organism>
<protein>
    <submittedName>
        <fullName evidence="6">Uncharacterized protein</fullName>
    </submittedName>
</protein>
<gene>
    <name evidence="6" type="ORF">OSB1V03_LOCUS10307</name>
</gene>
<evidence type="ECO:0000256" key="5">
    <source>
        <dbReference type="SAM" id="Phobius"/>
    </source>
</evidence>
<dbReference type="InterPro" id="IPR018499">
    <property type="entry name" value="Tetraspanin/Peripherin"/>
</dbReference>
<evidence type="ECO:0000256" key="3">
    <source>
        <dbReference type="ARBA" id="ARBA00022989"/>
    </source>
</evidence>
<evidence type="ECO:0000313" key="7">
    <source>
        <dbReference type="Proteomes" id="UP000759131"/>
    </source>
</evidence>
<evidence type="ECO:0000256" key="1">
    <source>
        <dbReference type="ARBA" id="ARBA00004141"/>
    </source>
</evidence>
<dbReference type="AlphaFoldDB" id="A0A7R9KX18"/>
<dbReference type="EMBL" id="CAJPIZ010007447">
    <property type="protein sequence ID" value="CAG2110322.1"/>
    <property type="molecule type" value="Genomic_DNA"/>
</dbReference>
<name>A0A7R9KX18_9ACAR</name>
<dbReference type="EMBL" id="OC862022">
    <property type="protein sequence ID" value="CAD7629892.1"/>
    <property type="molecule type" value="Genomic_DNA"/>
</dbReference>
<dbReference type="PANTHER" id="PTHR19282">
    <property type="entry name" value="TETRASPANIN"/>
    <property type="match status" value="1"/>
</dbReference>
<dbReference type="PANTHER" id="PTHR19282:SF515">
    <property type="entry name" value="TETRASPANIN"/>
    <property type="match status" value="1"/>
</dbReference>
<reference evidence="6" key="1">
    <citation type="submission" date="2020-11" db="EMBL/GenBank/DDBJ databases">
        <authorList>
            <person name="Tran Van P."/>
        </authorList>
    </citation>
    <scope>NUCLEOTIDE SEQUENCE</scope>
</reference>
<evidence type="ECO:0000256" key="2">
    <source>
        <dbReference type="ARBA" id="ARBA00022692"/>
    </source>
</evidence>
<proteinExistence type="predicted"/>
<dbReference type="GO" id="GO:0005886">
    <property type="term" value="C:plasma membrane"/>
    <property type="evidence" value="ECO:0007669"/>
    <property type="project" value="TreeGrafter"/>
</dbReference>